<dbReference type="EMBL" id="BAAAQM010000001">
    <property type="protein sequence ID" value="GAA1950122.1"/>
    <property type="molecule type" value="Genomic_DNA"/>
</dbReference>
<dbReference type="PANTHER" id="PTHR31885">
    <property type="entry name" value="GH04784P"/>
    <property type="match status" value="1"/>
</dbReference>
<proteinExistence type="inferred from homology"/>
<feature type="transmembrane region" description="Helical" evidence="6">
    <location>
        <begin position="62"/>
        <end position="80"/>
    </location>
</feature>
<evidence type="ECO:0000313" key="8">
    <source>
        <dbReference type="Proteomes" id="UP001499854"/>
    </source>
</evidence>
<keyword evidence="4 6" id="KW-1133">Transmembrane helix</keyword>
<comment type="caution">
    <text evidence="7">The sequence shown here is derived from an EMBL/GenBank/DDBJ whole genome shotgun (WGS) entry which is preliminary data.</text>
</comment>
<evidence type="ECO:0000256" key="4">
    <source>
        <dbReference type="ARBA" id="ARBA00022989"/>
    </source>
</evidence>
<evidence type="ECO:0000256" key="1">
    <source>
        <dbReference type="ARBA" id="ARBA00004141"/>
    </source>
</evidence>
<comment type="subcellular location">
    <subcellularLocation>
        <location evidence="1">Membrane</location>
        <topology evidence="1">Multi-pass membrane protein</topology>
    </subcellularLocation>
</comment>
<evidence type="ECO:0008006" key="9">
    <source>
        <dbReference type="Google" id="ProtNLM"/>
    </source>
</evidence>
<sequence>MTITDLPPAARRAAAAYAVLSVANIVLSDAGLRVGDWITKPALMPLLAVFTWLAADTGARSLLRLPLAGILLGGAGDAALIGKGTWFLVGMGCFAAGHICYLIAFRRRGAFDAIGRPALAGYAAVWVLLLALTFSGLGSLLVPVVAYSLLLVGMAVAASGLSRTAAVGGALFLVSDGFIALGLAEVHLLPHQSVLVMPTYVAAQFLLALAWAGLAPARTARRAGDPVASFPAGAEKTSG</sequence>
<dbReference type="InterPro" id="IPR012506">
    <property type="entry name" value="TMEM86B-like"/>
</dbReference>
<feature type="transmembrane region" description="Helical" evidence="6">
    <location>
        <begin position="165"/>
        <end position="183"/>
    </location>
</feature>
<evidence type="ECO:0000313" key="7">
    <source>
        <dbReference type="EMBL" id="GAA1950122.1"/>
    </source>
</evidence>
<dbReference type="RefSeq" id="WP_344654898.1">
    <property type="nucleotide sequence ID" value="NZ_BAAAQM010000001.1"/>
</dbReference>
<organism evidence="7 8">
    <name type="scientific">Catenulispora subtropica</name>
    <dbReference type="NCBI Taxonomy" id="450798"/>
    <lineage>
        <taxon>Bacteria</taxon>
        <taxon>Bacillati</taxon>
        <taxon>Actinomycetota</taxon>
        <taxon>Actinomycetes</taxon>
        <taxon>Catenulisporales</taxon>
        <taxon>Catenulisporaceae</taxon>
        <taxon>Catenulispora</taxon>
    </lineage>
</organism>
<dbReference type="Proteomes" id="UP001499854">
    <property type="component" value="Unassembled WGS sequence"/>
</dbReference>
<accession>A0ABN2QDZ4</accession>
<reference evidence="7 8" key="1">
    <citation type="journal article" date="2019" name="Int. J. Syst. Evol. Microbiol.">
        <title>The Global Catalogue of Microorganisms (GCM) 10K type strain sequencing project: providing services to taxonomists for standard genome sequencing and annotation.</title>
        <authorList>
            <consortium name="The Broad Institute Genomics Platform"/>
            <consortium name="The Broad Institute Genome Sequencing Center for Infectious Disease"/>
            <person name="Wu L."/>
            <person name="Ma J."/>
        </authorList>
    </citation>
    <scope>NUCLEOTIDE SEQUENCE [LARGE SCALE GENOMIC DNA]</scope>
    <source>
        <strain evidence="7 8">JCM 16013</strain>
    </source>
</reference>
<dbReference type="Pfam" id="PF07947">
    <property type="entry name" value="YhhN"/>
    <property type="match status" value="1"/>
</dbReference>
<feature type="transmembrane region" description="Helical" evidence="6">
    <location>
        <begin position="38"/>
        <end position="55"/>
    </location>
</feature>
<name>A0ABN2QDZ4_9ACTN</name>
<comment type="similarity">
    <text evidence="2">Belongs to the TMEM86 family.</text>
</comment>
<feature type="transmembrane region" description="Helical" evidence="6">
    <location>
        <begin position="195"/>
        <end position="214"/>
    </location>
</feature>
<protein>
    <recommendedName>
        <fullName evidence="9">YhhN family protein</fullName>
    </recommendedName>
</protein>
<keyword evidence="8" id="KW-1185">Reference proteome</keyword>
<keyword evidence="3 6" id="KW-0812">Transmembrane</keyword>
<feature type="transmembrane region" description="Helical" evidence="6">
    <location>
        <begin position="140"/>
        <end position="158"/>
    </location>
</feature>
<evidence type="ECO:0000256" key="6">
    <source>
        <dbReference type="SAM" id="Phobius"/>
    </source>
</evidence>
<evidence type="ECO:0000256" key="5">
    <source>
        <dbReference type="ARBA" id="ARBA00023136"/>
    </source>
</evidence>
<evidence type="ECO:0000256" key="2">
    <source>
        <dbReference type="ARBA" id="ARBA00007375"/>
    </source>
</evidence>
<gene>
    <name evidence="7" type="ORF">GCM10009838_01530</name>
</gene>
<feature type="transmembrane region" description="Helical" evidence="6">
    <location>
        <begin position="117"/>
        <end position="134"/>
    </location>
</feature>
<evidence type="ECO:0000256" key="3">
    <source>
        <dbReference type="ARBA" id="ARBA00022692"/>
    </source>
</evidence>
<feature type="transmembrane region" description="Helical" evidence="6">
    <location>
        <begin position="86"/>
        <end position="105"/>
    </location>
</feature>
<dbReference type="PANTHER" id="PTHR31885:SF6">
    <property type="entry name" value="GH04784P"/>
    <property type="match status" value="1"/>
</dbReference>
<keyword evidence="5 6" id="KW-0472">Membrane</keyword>